<dbReference type="InterPro" id="IPR010998">
    <property type="entry name" value="Integrase_recombinase_N"/>
</dbReference>
<dbReference type="PROSITE" id="PS51898">
    <property type="entry name" value="TYR_RECOMBINASE"/>
    <property type="match status" value="1"/>
</dbReference>
<dbReference type="PROSITE" id="PS51900">
    <property type="entry name" value="CB"/>
    <property type="match status" value="1"/>
</dbReference>
<evidence type="ECO:0000256" key="5">
    <source>
        <dbReference type="PROSITE-ProRule" id="PRU01248"/>
    </source>
</evidence>
<evidence type="ECO:0000259" key="6">
    <source>
        <dbReference type="PROSITE" id="PS51898"/>
    </source>
</evidence>
<name>A0A378KP41_9GAMM</name>
<dbReference type="Gene3D" id="1.10.443.10">
    <property type="entry name" value="Intergrase catalytic core"/>
    <property type="match status" value="1"/>
</dbReference>
<dbReference type="AlphaFoldDB" id="A0A378KP41"/>
<organism evidence="9 11">
    <name type="scientific">Legionella quateirensis</name>
    <dbReference type="NCBI Taxonomy" id="45072"/>
    <lineage>
        <taxon>Bacteria</taxon>
        <taxon>Pseudomonadati</taxon>
        <taxon>Pseudomonadota</taxon>
        <taxon>Gammaproteobacteria</taxon>
        <taxon>Legionellales</taxon>
        <taxon>Legionellaceae</taxon>
        <taxon>Legionella</taxon>
    </lineage>
</organism>
<evidence type="ECO:0000256" key="4">
    <source>
        <dbReference type="ARBA" id="ARBA00023172"/>
    </source>
</evidence>
<dbReference type="GO" id="GO:0003677">
    <property type="term" value="F:DNA binding"/>
    <property type="evidence" value="ECO:0007669"/>
    <property type="project" value="UniProtKB-UniRule"/>
</dbReference>
<keyword evidence="2" id="KW-0229">DNA integration</keyword>
<dbReference type="InterPro" id="IPR038488">
    <property type="entry name" value="Integrase_DNA-bd_sf"/>
</dbReference>
<keyword evidence="3 5" id="KW-0238">DNA-binding</keyword>
<dbReference type="SUPFAM" id="SSF56349">
    <property type="entry name" value="DNA breaking-rejoining enzymes"/>
    <property type="match status" value="1"/>
</dbReference>
<dbReference type="InterPro" id="IPR025166">
    <property type="entry name" value="Integrase_DNA_bind_dom"/>
</dbReference>
<dbReference type="Pfam" id="PF13356">
    <property type="entry name" value="Arm-DNA-bind_3"/>
    <property type="match status" value="1"/>
</dbReference>
<evidence type="ECO:0000313" key="10">
    <source>
        <dbReference type="Proteomes" id="UP000054639"/>
    </source>
</evidence>
<feature type="domain" description="Tyr recombinase" evidence="6">
    <location>
        <begin position="195"/>
        <end position="400"/>
    </location>
</feature>
<dbReference type="GO" id="GO:0006310">
    <property type="term" value="P:DNA recombination"/>
    <property type="evidence" value="ECO:0007669"/>
    <property type="project" value="UniProtKB-KW"/>
</dbReference>
<dbReference type="EMBL" id="LNYR01000031">
    <property type="protein sequence ID" value="KTD47781.1"/>
    <property type="molecule type" value="Genomic_DNA"/>
</dbReference>
<evidence type="ECO:0000259" key="7">
    <source>
        <dbReference type="PROSITE" id="PS51900"/>
    </source>
</evidence>
<reference evidence="9 11" key="2">
    <citation type="submission" date="2018-06" db="EMBL/GenBank/DDBJ databases">
        <authorList>
            <consortium name="Pathogen Informatics"/>
            <person name="Doyle S."/>
        </authorList>
    </citation>
    <scope>NUCLEOTIDE SEQUENCE [LARGE SCALE GENOMIC DNA]</scope>
    <source>
        <strain evidence="9 11">NCTC12376</strain>
    </source>
</reference>
<dbReference type="EMBL" id="UGOW01000001">
    <property type="protein sequence ID" value="STY16674.1"/>
    <property type="molecule type" value="Genomic_DNA"/>
</dbReference>
<evidence type="ECO:0000313" key="11">
    <source>
        <dbReference type="Proteomes" id="UP000254230"/>
    </source>
</evidence>
<dbReference type="Pfam" id="PF00589">
    <property type="entry name" value="Phage_integrase"/>
    <property type="match status" value="1"/>
</dbReference>
<proteinExistence type="inferred from homology"/>
<dbReference type="Gene3D" id="3.30.160.390">
    <property type="entry name" value="Integrase, DNA-binding domain"/>
    <property type="match status" value="1"/>
</dbReference>
<evidence type="ECO:0000313" key="8">
    <source>
        <dbReference type="EMBL" id="KTD47781.1"/>
    </source>
</evidence>
<comment type="similarity">
    <text evidence="1">Belongs to the 'phage' integrase family.</text>
</comment>
<dbReference type="STRING" id="45072.Lqua_2174"/>
<dbReference type="InterPro" id="IPR050808">
    <property type="entry name" value="Phage_Integrase"/>
</dbReference>
<sequence length="414" mass="47633">MLAKISNSLIKTLVPNEKRAYDVRDIGLKGFLLRVHPTGSMCYLCQYARGGRVNLGKVGVISAAQAREKAIEVLNNYNKGIKPTVQKGANKPKTLQEFIESEYKPWALSHHKRGDETIAALNRCFKKLYSKPLIEITPAVLEQWRVKRLNEGTAHATINRNITVLKSAITKAVEWGFLKENTLRNLKQFKIDRSPKVRYLSVEEETRLRKALLERENQLKQERINANQWRKVRGYPLMPEFAEGELFDYLMPMVLISINTGLRRGELFNLTWEMINLPQRSLILGGEITKNSSSRYIPLNNEANNLLNQLYQKSALKKGLVFPSKNNQPFNHVKRSWASILKKAEIDQFRWHDLRHHFASKLVMAGVDLNTARELLGHSDIKMTLRYAHLAPEFKINAVKKIDWSLQDIKADLV</sequence>
<dbReference type="CDD" id="cd00796">
    <property type="entry name" value="INT_Rci_Hp1_C"/>
    <property type="match status" value="1"/>
</dbReference>
<dbReference type="PANTHER" id="PTHR30629">
    <property type="entry name" value="PROPHAGE INTEGRASE"/>
    <property type="match status" value="1"/>
</dbReference>
<dbReference type="InterPro" id="IPR013762">
    <property type="entry name" value="Integrase-like_cat_sf"/>
</dbReference>
<dbReference type="Gene3D" id="1.10.150.130">
    <property type="match status" value="1"/>
</dbReference>
<dbReference type="Proteomes" id="UP000054639">
    <property type="component" value="Unassembled WGS sequence"/>
</dbReference>
<dbReference type="InterPro" id="IPR002104">
    <property type="entry name" value="Integrase_catalytic"/>
</dbReference>
<reference evidence="8 10" key="1">
    <citation type="submission" date="2015-11" db="EMBL/GenBank/DDBJ databases">
        <title>Genomic analysis of 38 Legionella species identifies large and diverse effector repertoires.</title>
        <authorList>
            <person name="Burstein D."/>
            <person name="Amaro F."/>
            <person name="Zusman T."/>
            <person name="Lifshitz Z."/>
            <person name="Cohen O."/>
            <person name="Gilbert J.A."/>
            <person name="Pupko T."/>
            <person name="Shuman H.A."/>
            <person name="Segal G."/>
        </authorList>
    </citation>
    <scope>NUCLEOTIDE SEQUENCE [LARGE SCALE GENOMIC DNA]</scope>
    <source>
        <strain evidence="8 10">ATCC 49507</strain>
    </source>
</reference>
<gene>
    <name evidence="9" type="primary">xerD_1</name>
    <name evidence="8" type="ORF">Lqua_2174</name>
    <name evidence="9" type="ORF">NCTC12376_00465</name>
</gene>
<feature type="domain" description="Core-binding (CB)" evidence="7">
    <location>
        <begin position="93"/>
        <end position="173"/>
    </location>
</feature>
<keyword evidence="10" id="KW-1185">Reference proteome</keyword>
<evidence type="ECO:0000313" key="9">
    <source>
        <dbReference type="EMBL" id="STY16674.1"/>
    </source>
</evidence>
<dbReference type="RefSeq" id="WP_058474315.1">
    <property type="nucleotide sequence ID" value="NZ_CAAAIL010000008.1"/>
</dbReference>
<dbReference type="InterPro" id="IPR044068">
    <property type="entry name" value="CB"/>
</dbReference>
<evidence type="ECO:0000256" key="3">
    <source>
        <dbReference type="ARBA" id="ARBA00023125"/>
    </source>
</evidence>
<dbReference type="OrthoDB" id="9057547at2"/>
<dbReference type="PANTHER" id="PTHR30629:SF2">
    <property type="entry name" value="PROPHAGE INTEGRASE INTS-RELATED"/>
    <property type="match status" value="1"/>
</dbReference>
<dbReference type="GO" id="GO:0015074">
    <property type="term" value="P:DNA integration"/>
    <property type="evidence" value="ECO:0007669"/>
    <property type="project" value="UniProtKB-KW"/>
</dbReference>
<evidence type="ECO:0000256" key="2">
    <source>
        <dbReference type="ARBA" id="ARBA00022908"/>
    </source>
</evidence>
<accession>A0A378KP41</accession>
<dbReference type="Proteomes" id="UP000254230">
    <property type="component" value="Unassembled WGS sequence"/>
</dbReference>
<protein>
    <submittedName>
        <fullName evidence="8">Site specific recombinase</fullName>
    </submittedName>
    <submittedName>
        <fullName evidence="9">Site-specific recombinase XerD</fullName>
    </submittedName>
</protein>
<evidence type="ECO:0000256" key="1">
    <source>
        <dbReference type="ARBA" id="ARBA00008857"/>
    </source>
</evidence>
<dbReference type="InterPro" id="IPR011010">
    <property type="entry name" value="DNA_brk_join_enz"/>
</dbReference>
<keyword evidence="4" id="KW-0233">DNA recombination</keyword>